<evidence type="ECO:0000256" key="1">
    <source>
        <dbReference type="SAM" id="Coils"/>
    </source>
</evidence>
<feature type="coiled-coil region" evidence="1">
    <location>
        <begin position="10"/>
        <end position="44"/>
    </location>
</feature>
<dbReference type="EMBL" id="MH809531">
    <property type="protein sequence ID" value="AYH92396.1"/>
    <property type="molecule type" value="Genomic_DNA"/>
</dbReference>
<protein>
    <submittedName>
        <fullName evidence="2">Uncharacterized protein</fullName>
    </submittedName>
</protein>
<keyword evidence="1" id="KW-0175">Coiled coil</keyword>
<accession>A0A3Q8HXB5</accession>
<keyword evidence="3" id="KW-1185">Reference proteome</keyword>
<dbReference type="Proteomes" id="UP000276738">
    <property type="component" value="Segment"/>
</dbReference>
<sequence>MNNKEPFSSNQEMYDRINYLEHRVEELEEENDYLNSELEDAYETMDIMEEYEHYDEETHD</sequence>
<dbReference type="GeneID" id="55005685"/>
<evidence type="ECO:0000313" key="2">
    <source>
        <dbReference type="EMBL" id="AYH92396.1"/>
    </source>
</evidence>
<reference evidence="2 3" key="1">
    <citation type="submission" date="2018-08" db="EMBL/GenBank/DDBJ databases">
        <title>Lactobacillus phages that infect wine-derived L. plantarum strains.</title>
        <authorList>
            <person name="Kyrkou I."/>
            <person name="Byth Carstens A."/>
            <person name="Ellegaard-Jensen L."/>
            <person name="Kot W."/>
            <person name="Hestbjerg Hansen L."/>
        </authorList>
    </citation>
    <scope>NUCLEOTIDE SEQUENCE [LARGE SCALE GENOMIC DNA]</scope>
</reference>
<evidence type="ECO:0000313" key="3">
    <source>
        <dbReference type="Proteomes" id="UP000276738"/>
    </source>
</evidence>
<dbReference type="RefSeq" id="YP_009814547.1">
    <property type="nucleotide sequence ID" value="NC_048085.1"/>
</dbReference>
<dbReference type="KEGG" id="vg:55005685"/>
<name>A0A3Q8HXB5_9CAUD</name>
<organism evidence="2 3">
    <name type="scientific">Lactobacillus phage Bromius</name>
    <dbReference type="NCBI Taxonomy" id="2315485"/>
    <lineage>
        <taxon>Viruses</taxon>
        <taxon>Duplodnaviria</taxon>
        <taxon>Heunggongvirae</taxon>
        <taxon>Uroviricota</taxon>
        <taxon>Caudoviricetes</taxon>
        <taxon>Herelleviridae</taxon>
        <taxon>Harbinvirus</taxon>
        <taxon>Harbinvirus bromius</taxon>
    </lineage>
</organism>
<proteinExistence type="predicted"/>